<evidence type="ECO:0000313" key="1">
    <source>
        <dbReference type="EMBL" id="CAD7445653.1"/>
    </source>
</evidence>
<proteinExistence type="predicted"/>
<reference evidence="1" key="1">
    <citation type="submission" date="2020-11" db="EMBL/GenBank/DDBJ databases">
        <authorList>
            <person name="Tran Van P."/>
        </authorList>
    </citation>
    <scope>NUCLEOTIDE SEQUENCE</scope>
</reference>
<gene>
    <name evidence="1" type="ORF">TBIB3V08_LOCUS8003</name>
</gene>
<accession>A0A7R9I4X4</accession>
<organism evidence="1">
    <name type="scientific">Timema bartmani</name>
    <dbReference type="NCBI Taxonomy" id="61472"/>
    <lineage>
        <taxon>Eukaryota</taxon>
        <taxon>Metazoa</taxon>
        <taxon>Ecdysozoa</taxon>
        <taxon>Arthropoda</taxon>
        <taxon>Hexapoda</taxon>
        <taxon>Insecta</taxon>
        <taxon>Pterygota</taxon>
        <taxon>Neoptera</taxon>
        <taxon>Polyneoptera</taxon>
        <taxon>Phasmatodea</taxon>
        <taxon>Timematodea</taxon>
        <taxon>Timematoidea</taxon>
        <taxon>Timematidae</taxon>
        <taxon>Timema</taxon>
    </lineage>
</organism>
<dbReference type="EMBL" id="OD567444">
    <property type="protein sequence ID" value="CAD7445653.1"/>
    <property type="molecule type" value="Genomic_DNA"/>
</dbReference>
<name>A0A7R9I4X4_9NEOP</name>
<dbReference type="AlphaFoldDB" id="A0A7R9I4X4"/>
<protein>
    <submittedName>
        <fullName evidence="1">Uncharacterized protein</fullName>
    </submittedName>
</protein>
<sequence length="65" mass="7241">MQWLQDFMVTRKGGYSSYHALRPAATSMCFSGESNNVEGIIAEEESNGSLVASLYRKSFLEMSLN</sequence>